<accession>A0A507DCE6</accession>
<dbReference type="AlphaFoldDB" id="A0A507DCE6"/>
<evidence type="ECO:0008006" key="10">
    <source>
        <dbReference type="Google" id="ProtNLM"/>
    </source>
</evidence>
<organism evidence="8 9">
    <name type="scientific">Synchytrium endobioticum</name>
    <dbReference type="NCBI Taxonomy" id="286115"/>
    <lineage>
        <taxon>Eukaryota</taxon>
        <taxon>Fungi</taxon>
        <taxon>Fungi incertae sedis</taxon>
        <taxon>Chytridiomycota</taxon>
        <taxon>Chytridiomycota incertae sedis</taxon>
        <taxon>Chytridiomycetes</taxon>
        <taxon>Synchytriales</taxon>
        <taxon>Synchytriaceae</taxon>
        <taxon>Synchytrium</taxon>
    </lineage>
</organism>
<dbReference type="GO" id="GO:0030026">
    <property type="term" value="P:intracellular manganese ion homeostasis"/>
    <property type="evidence" value="ECO:0007669"/>
    <property type="project" value="InterPro"/>
</dbReference>
<evidence type="ECO:0000256" key="6">
    <source>
        <dbReference type="SAM" id="MobiDB-lite"/>
    </source>
</evidence>
<keyword evidence="9" id="KW-1185">Reference proteome</keyword>
<dbReference type="GO" id="GO:0005384">
    <property type="term" value="F:manganese ion transmembrane transporter activity"/>
    <property type="evidence" value="ECO:0007669"/>
    <property type="project" value="InterPro"/>
</dbReference>
<dbReference type="InterPro" id="IPR008217">
    <property type="entry name" value="Ccc1_fam"/>
</dbReference>
<keyword evidence="5 7" id="KW-0472">Membrane</keyword>
<protein>
    <recommendedName>
        <fullName evidence="10">DUF125-domain-containing protein</fullName>
    </recommendedName>
</protein>
<dbReference type="VEuPathDB" id="FungiDB:SeMB42_g02641"/>
<comment type="caution">
    <text evidence="8">The sequence shown here is derived from an EMBL/GenBank/DDBJ whole genome shotgun (WGS) entry which is preliminary data.</text>
</comment>
<feature type="transmembrane region" description="Helical" evidence="7">
    <location>
        <begin position="337"/>
        <end position="354"/>
    </location>
</feature>
<evidence type="ECO:0000313" key="8">
    <source>
        <dbReference type="EMBL" id="TPX49332.1"/>
    </source>
</evidence>
<evidence type="ECO:0000256" key="5">
    <source>
        <dbReference type="ARBA" id="ARBA00023136"/>
    </source>
</evidence>
<evidence type="ECO:0000256" key="7">
    <source>
        <dbReference type="SAM" id="Phobius"/>
    </source>
</evidence>
<comment type="subcellular location">
    <subcellularLocation>
        <location evidence="1">Endomembrane system</location>
        <topology evidence="1">Multi-pass membrane protein</topology>
    </subcellularLocation>
</comment>
<dbReference type="PANTHER" id="PTHR31851">
    <property type="entry name" value="FE(2+)/MN(2+) TRANSPORTER PCL1"/>
    <property type="match status" value="1"/>
</dbReference>
<feature type="region of interest" description="Disordered" evidence="6">
    <location>
        <begin position="1"/>
        <end position="35"/>
    </location>
</feature>
<name>A0A507DCE6_9FUNG</name>
<evidence type="ECO:0000256" key="3">
    <source>
        <dbReference type="ARBA" id="ARBA00022692"/>
    </source>
</evidence>
<evidence type="ECO:0000256" key="4">
    <source>
        <dbReference type="ARBA" id="ARBA00022989"/>
    </source>
</evidence>
<dbReference type="GO" id="GO:0012505">
    <property type="term" value="C:endomembrane system"/>
    <property type="evidence" value="ECO:0007669"/>
    <property type="project" value="UniProtKB-SubCell"/>
</dbReference>
<dbReference type="STRING" id="286115.A0A507DCE6"/>
<reference evidence="8 9" key="1">
    <citation type="journal article" date="2019" name="Sci. Rep.">
        <title>Comparative genomics of chytrid fungi reveal insights into the obligate biotrophic and pathogenic lifestyle of Synchytrium endobioticum.</title>
        <authorList>
            <person name="van de Vossenberg B.T.L.H."/>
            <person name="Warris S."/>
            <person name="Nguyen H.D.T."/>
            <person name="van Gent-Pelzer M.P.E."/>
            <person name="Joly D.L."/>
            <person name="van de Geest H.C."/>
            <person name="Bonants P.J.M."/>
            <person name="Smith D.S."/>
            <person name="Levesque C.A."/>
            <person name="van der Lee T.A.J."/>
        </authorList>
    </citation>
    <scope>NUCLEOTIDE SEQUENCE [LARGE SCALE GENOMIC DNA]</scope>
    <source>
        <strain evidence="8 9">MB42</strain>
    </source>
</reference>
<dbReference type="Proteomes" id="UP000317494">
    <property type="component" value="Unassembled WGS sequence"/>
</dbReference>
<keyword evidence="3 7" id="KW-0812">Transmembrane</keyword>
<evidence type="ECO:0000256" key="1">
    <source>
        <dbReference type="ARBA" id="ARBA00004127"/>
    </source>
</evidence>
<dbReference type="Pfam" id="PF01988">
    <property type="entry name" value="VIT1"/>
    <property type="match status" value="1"/>
</dbReference>
<keyword evidence="4 7" id="KW-1133">Transmembrane helix</keyword>
<dbReference type="EMBL" id="QEAN01000084">
    <property type="protein sequence ID" value="TPX49332.1"/>
    <property type="molecule type" value="Genomic_DNA"/>
</dbReference>
<dbReference type="CDD" id="cd02435">
    <property type="entry name" value="CCC1"/>
    <property type="match status" value="1"/>
</dbReference>
<gene>
    <name evidence="8" type="ORF">SeMB42_g02641</name>
</gene>
<feature type="transmembrane region" description="Helical" evidence="7">
    <location>
        <begin position="307"/>
        <end position="331"/>
    </location>
</feature>
<comment type="similarity">
    <text evidence="2">Belongs to the CCC1 family.</text>
</comment>
<proteinExistence type="inferred from homology"/>
<feature type="transmembrane region" description="Helical" evidence="7">
    <location>
        <begin position="366"/>
        <end position="387"/>
    </location>
</feature>
<sequence>MASGPCKTLFTRQHPDPPRPKRHIPVRTPHEGGGAVEDILGRVAPTDGERTAIASPLDPEDAKRALYHLSYIPNHNNIPRFAIMNYELHRQHTNHPVLYSSSPLSFSVMFWRPFSGIQATEDIPKVPSTSATHSTNGTVTIPIPNAIKELDEPDLGIRRSLSFHSHVEPHFGAAEVVRDVILGLSDGLTVPFALAAGLSALNSTHLVVTAGFAEIVAGAISMGLGGFLAGRTEIDHYDSERAREITEVETVPDREEEEIYEIFEPYGVNKTALQPMMDILKQDKDRWVDFMMKFELALEKPDPKRSYIAALTIGVSYFIGGLVPLFPYLFMTEAYEALYVSIGVTIGALFNFGYMKSKLLGVPSPLLGAFQMAIIGACAAGAAYGIARVMPAGA</sequence>
<evidence type="ECO:0000313" key="9">
    <source>
        <dbReference type="Proteomes" id="UP000317494"/>
    </source>
</evidence>
<evidence type="ECO:0000256" key="2">
    <source>
        <dbReference type="ARBA" id="ARBA00007049"/>
    </source>
</evidence>